<name>A0A5J6LKD4_9GAMM</name>
<gene>
    <name evidence="2" type="ORF">F5I99_19205</name>
</gene>
<dbReference type="Pfam" id="PF13614">
    <property type="entry name" value="AAA_31"/>
    <property type="match status" value="1"/>
</dbReference>
<sequence length="252" mass="26777">MKTLVTANQKGGVGKTSTLVHLAFDFYERGKKVAVIDLDTQGNASYTLQEFRTGVVASNFFNGGPFDVVNGGDAPGMALIESDAALANMETMSLGRAGEHFRAGIASLAEQGFDVCLIDTAPSLGVSMAAALIAADYVLSPVELEAYSIQGIKKMNAAIANVRKANPKLQFLGMVPSKVDGRNPRHGRHLEQLQQAFPQLMLPTTIGLRSSIADALASGVPVWKIKKTAARKAAKEVRALADLVFTKMEITA</sequence>
<evidence type="ECO:0000259" key="1">
    <source>
        <dbReference type="Pfam" id="PF13614"/>
    </source>
</evidence>
<geneLocation type="plasmid" evidence="2 3">
    <name>unnamed1</name>
</geneLocation>
<reference evidence="2 3" key="1">
    <citation type="submission" date="2019-09" db="EMBL/GenBank/DDBJ databases">
        <title>Nitrincola iocasae sp. nov., a bacterium isolated from the sediment collected at a cold seep field in South China Sea.</title>
        <authorList>
            <person name="Zhang H."/>
            <person name="Wang H."/>
            <person name="Li C."/>
        </authorList>
    </citation>
    <scope>NUCLEOTIDE SEQUENCE [LARGE SCALE GENOMIC DNA]</scope>
    <source>
        <strain evidence="2 3">KXZD1103</strain>
        <plasmid evidence="2 3">unnamed1</plasmid>
    </source>
</reference>
<keyword evidence="2" id="KW-0614">Plasmid</keyword>
<dbReference type="InterPro" id="IPR027417">
    <property type="entry name" value="P-loop_NTPase"/>
</dbReference>
<dbReference type="RefSeq" id="WP_014579475.1">
    <property type="nucleotide sequence ID" value="NZ_CP044223.1"/>
</dbReference>
<dbReference type="Proteomes" id="UP000325606">
    <property type="component" value="Plasmid unnamed1"/>
</dbReference>
<evidence type="ECO:0000313" key="3">
    <source>
        <dbReference type="Proteomes" id="UP000325606"/>
    </source>
</evidence>
<organism evidence="2 3">
    <name type="scientific">Nitrincola iocasae</name>
    <dbReference type="NCBI Taxonomy" id="2614693"/>
    <lineage>
        <taxon>Bacteria</taxon>
        <taxon>Pseudomonadati</taxon>
        <taxon>Pseudomonadota</taxon>
        <taxon>Gammaproteobacteria</taxon>
        <taxon>Oceanospirillales</taxon>
        <taxon>Oceanospirillaceae</taxon>
        <taxon>Nitrincola</taxon>
    </lineage>
</organism>
<dbReference type="Gene3D" id="3.40.50.300">
    <property type="entry name" value="P-loop containing nucleotide triphosphate hydrolases"/>
    <property type="match status" value="1"/>
</dbReference>
<dbReference type="PANTHER" id="PTHR13696:SF99">
    <property type="entry name" value="COBYRINIC ACID AC-DIAMIDE SYNTHASE"/>
    <property type="match status" value="1"/>
</dbReference>
<feature type="domain" description="AAA" evidence="1">
    <location>
        <begin position="1"/>
        <end position="170"/>
    </location>
</feature>
<dbReference type="SUPFAM" id="SSF52540">
    <property type="entry name" value="P-loop containing nucleoside triphosphate hydrolases"/>
    <property type="match status" value="1"/>
</dbReference>
<accession>A0A5J6LKD4</accession>
<dbReference type="AlphaFoldDB" id="A0A5J6LKD4"/>
<dbReference type="CDD" id="cd02042">
    <property type="entry name" value="ParAB_family"/>
    <property type="match status" value="1"/>
</dbReference>
<dbReference type="PANTHER" id="PTHR13696">
    <property type="entry name" value="P-LOOP CONTAINING NUCLEOSIDE TRIPHOSPHATE HYDROLASE"/>
    <property type="match status" value="1"/>
</dbReference>
<protein>
    <submittedName>
        <fullName evidence="2">ParA family protein</fullName>
    </submittedName>
</protein>
<dbReference type="InterPro" id="IPR050678">
    <property type="entry name" value="DNA_Partitioning_ATPase"/>
</dbReference>
<dbReference type="KEGG" id="nik:F5I99_19205"/>
<dbReference type="EMBL" id="CP044223">
    <property type="protein sequence ID" value="QEW08712.1"/>
    <property type="molecule type" value="Genomic_DNA"/>
</dbReference>
<dbReference type="InterPro" id="IPR025669">
    <property type="entry name" value="AAA_dom"/>
</dbReference>
<keyword evidence="3" id="KW-1185">Reference proteome</keyword>
<evidence type="ECO:0000313" key="2">
    <source>
        <dbReference type="EMBL" id="QEW08712.1"/>
    </source>
</evidence>
<dbReference type="PIRSF" id="PIRSF009320">
    <property type="entry name" value="Nuc_binding_HP_1000"/>
    <property type="match status" value="1"/>
</dbReference>
<proteinExistence type="predicted"/>